<dbReference type="GeneID" id="89976450"/>
<dbReference type="PANTHER" id="PTHR46910">
    <property type="entry name" value="TRANSCRIPTION FACTOR PDR1"/>
    <property type="match status" value="1"/>
</dbReference>
<evidence type="ECO:0000256" key="5">
    <source>
        <dbReference type="SAM" id="MobiDB-lite"/>
    </source>
</evidence>
<keyword evidence="8" id="KW-1185">Reference proteome</keyword>
<feature type="compositionally biased region" description="Polar residues" evidence="5">
    <location>
        <begin position="101"/>
        <end position="112"/>
    </location>
</feature>
<evidence type="ECO:0000256" key="1">
    <source>
        <dbReference type="ARBA" id="ARBA00023015"/>
    </source>
</evidence>
<dbReference type="GO" id="GO:0003677">
    <property type="term" value="F:DNA binding"/>
    <property type="evidence" value="ECO:0007669"/>
    <property type="project" value="UniProtKB-KW"/>
</dbReference>
<feature type="compositionally biased region" description="Polar residues" evidence="5">
    <location>
        <begin position="44"/>
        <end position="62"/>
    </location>
</feature>
<dbReference type="RefSeq" id="XP_064702074.1">
    <property type="nucleotide sequence ID" value="XM_064851833.1"/>
</dbReference>
<dbReference type="InterPro" id="IPR050987">
    <property type="entry name" value="AtrR-like"/>
</dbReference>
<keyword evidence="1" id="KW-0805">Transcription regulation</keyword>
<evidence type="ECO:0000313" key="8">
    <source>
        <dbReference type="Proteomes" id="UP001358417"/>
    </source>
</evidence>
<dbReference type="SMART" id="SM00066">
    <property type="entry name" value="GAL4"/>
    <property type="match status" value="1"/>
</dbReference>
<feature type="compositionally biased region" description="Basic and acidic residues" evidence="5">
    <location>
        <begin position="1"/>
        <end position="16"/>
    </location>
</feature>
<dbReference type="EMBL" id="JAVRRD010000030">
    <property type="protein sequence ID" value="KAK5046483.1"/>
    <property type="molecule type" value="Genomic_DNA"/>
</dbReference>
<protein>
    <recommendedName>
        <fullName evidence="6">Zn(2)-C6 fungal-type domain-containing protein</fullName>
    </recommendedName>
</protein>
<keyword evidence="3" id="KW-0804">Transcription</keyword>
<feature type="compositionally biased region" description="Polar residues" evidence="5">
    <location>
        <begin position="18"/>
        <end position="31"/>
    </location>
</feature>
<organism evidence="7 8">
    <name type="scientific">Exophiala bonariae</name>
    <dbReference type="NCBI Taxonomy" id="1690606"/>
    <lineage>
        <taxon>Eukaryota</taxon>
        <taxon>Fungi</taxon>
        <taxon>Dikarya</taxon>
        <taxon>Ascomycota</taxon>
        <taxon>Pezizomycotina</taxon>
        <taxon>Eurotiomycetes</taxon>
        <taxon>Chaetothyriomycetidae</taxon>
        <taxon>Chaetothyriales</taxon>
        <taxon>Herpotrichiellaceae</taxon>
        <taxon>Exophiala</taxon>
    </lineage>
</organism>
<dbReference type="PROSITE" id="PS50048">
    <property type="entry name" value="ZN2_CY6_FUNGAL_2"/>
    <property type="match status" value="1"/>
</dbReference>
<evidence type="ECO:0000256" key="4">
    <source>
        <dbReference type="ARBA" id="ARBA00023242"/>
    </source>
</evidence>
<evidence type="ECO:0000256" key="3">
    <source>
        <dbReference type="ARBA" id="ARBA00023163"/>
    </source>
</evidence>
<proteinExistence type="predicted"/>
<dbReference type="PANTHER" id="PTHR46910:SF40">
    <property type="entry name" value="ZN(II)2CYS6 TRANSCRIPTION FACTOR (EUROFUNG)"/>
    <property type="match status" value="1"/>
</dbReference>
<dbReference type="AlphaFoldDB" id="A0AAV9N1F1"/>
<dbReference type="Proteomes" id="UP001358417">
    <property type="component" value="Unassembled WGS sequence"/>
</dbReference>
<feature type="compositionally biased region" description="Polar residues" evidence="5">
    <location>
        <begin position="72"/>
        <end position="84"/>
    </location>
</feature>
<evidence type="ECO:0000259" key="6">
    <source>
        <dbReference type="PROSITE" id="PS50048"/>
    </source>
</evidence>
<keyword evidence="2" id="KW-0238">DNA-binding</keyword>
<dbReference type="GO" id="GO:0008270">
    <property type="term" value="F:zinc ion binding"/>
    <property type="evidence" value="ECO:0007669"/>
    <property type="project" value="InterPro"/>
</dbReference>
<keyword evidence="4" id="KW-0539">Nucleus</keyword>
<dbReference type="InterPro" id="IPR001138">
    <property type="entry name" value="Zn2Cys6_DnaBD"/>
</dbReference>
<dbReference type="SUPFAM" id="SSF57701">
    <property type="entry name" value="Zn2/Cys6 DNA-binding domain"/>
    <property type="match status" value="1"/>
</dbReference>
<accession>A0AAV9N1F1</accession>
<dbReference type="InterPro" id="IPR036864">
    <property type="entry name" value="Zn2-C6_fun-type_DNA-bd_sf"/>
</dbReference>
<comment type="caution">
    <text evidence="7">The sequence shown here is derived from an EMBL/GenBank/DDBJ whole genome shotgun (WGS) entry which is preliminary data.</text>
</comment>
<dbReference type="GO" id="GO:0000981">
    <property type="term" value="F:DNA-binding transcription factor activity, RNA polymerase II-specific"/>
    <property type="evidence" value="ECO:0007669"/>
    <property type="project" value="InterPro"/>
</dbReference>
<feature type="region of interest" description="Disordered" evidence="5">
    <location>
        <begin position="229"/>
        <end position="301"/>
    </location>
</feature>
<feature type="region of interest" description="Disordered" evidence="5">
    <location>
        <begin position="1"/>
        <end position="135"/>
    </location>
</feature>
<feature type="domain" description="Zn(2)-C6 fungal-type" evidence="6">
    <location>
        <begin position="136"/>
        <end position="177"/>
    </location>
</feature>
<dbReference type="Gene3D" id="4.10.240.10">
    <property type="entry name" value="Zn(2)-C6 fungal-type DNA-binding domain"/>
    <property type="match status" value="1"/>
</dbReference>
<name>A0AAV9N1F1_9EURO</name>
<dbReference type="Pfam" id="PF00172">
    <property type="entry name" value="Zn_clus"/>
    <property type="match status" value="1"/>
</dbReference>
<reference evidence="7 8" key="1">
    <citation type="submission" date="2023-08" db="EMBL/GenBank/DDBJ databases">
        <title>Black Yeasts Isolated from many extreme environments.</title>
        <authorList>
            <person name="Coleine C."/>
            <person name="Stajich J.E."/>
            <person name="Selbmann L."/>
        </authorList>
    </citation>
    <scope>NUCLEOTIDE SEQUENCE [LARGE SCALE GENOMIC DNA]</scope>
    <source>
        <strain evidence="7 8">CCFEE 5792</strain>
    </source>
</reference>
<dbReference type="CDD" id="cd00067">
    <property type="entry name" value="GAL4"/>
    <property type="match status" value="1"/>
</dbReference>
<feature type="compositionally biased region" description="Polar residues" evidence="5">
    <location>
        <begin position="231"/>
        <end position="252"/>
    </location>
</feature>
<evidence type="ECO:0000313" key="7">
    <source>
        <dbReference type="EMBL" id="KAK5046483.1"/>
    </source>
</evidence>
<sequence length="780" mass="85955">MDRSLSSRDQSTDRPNDTFPSTTSSQFTHSQYPLYPPPIDAELTMSSNYPAMPQSYTQQLHDASNDDKMDASPSQNTFAVNTNGAGNGVATDPAMAPPQTPNAQALVTTASRSMVEDPSDTPMTGDKRKRSKVSRACDECRRKKVRCINPPSEDDENDGGVPKTCTNCEKAGTVCGFERKPMKRGPSKGYIKDLADRVHSVEQLQAAHLRQSLDIGSTSVPFDQVAFSPEETPTSRTRYSFSNAQTPFAQSEFQRDRIPSTGAWGSNLPDLRSRDRGSLAIAPDQTLPPSGNAPDSDLGKNNAVYTDKSFWSDLDEARPAKRQKTDDSPDNMESFDLNEAHLSQYYNHIHPLVGLLPEAKTVIRVIENATVKVSHAFVTALELLPGVPSGPTVNGDHNQDSTTLSQTSVTTTKTSFKSSAFSSFDEFSKWLSAKLKDHPADRSDDDNLALVWTCLLVGLALENDFNGMISDPLLTADFLSQTFEVVSYLVADTRTPAESSITDNEDFLGVVQTAYNVNFLLATTHALGSGLKPYLKADRKLSSVNKTTYVSPEAAYVTLFSNTVEMILPFMEISHESLGFYPFKWLKGAVLYGLAHYPTLDEKSAIVRQINAFLAVVVLRNKKDIATEELFMTTNFLGNFMAQKGRDTSESSPYNPIDVHCYALATITLLEITLTSGNPFSRTGSKETIEELEPILQGISATYHKHHAGIEWFYAPENGANDGYTTTHWSDCLLGAIKHARANEPSEYEWSPDDRIVPAFDRLLRRGYLNVLSLFPAQSD</sequence>
<gene>
    <name evidence="7" type="ORF">LTR84_008286</name>
</gene>
<evidence type="ECO:0000256" key="2">
    <source>
        <dbReference type="ARBA" id="ARBA00023125"/>
    </source>
</evidence>